<evidence type="ECO:0000313" key="3">
    <source>
        <dbReference type="Proteomes" id="UP000011096"/>
    </source>
</evidence>
<reference evidence="2 3" key="2">
    <citation type="submission" date="2020-04" db="EMBL/GenBank/DDBJ databases">
        <title>Genome sequencing and assembly of multiple isolates from the Colletotrichum gloeosporioides species complex.</title>
        <authorList>
            <person name="Gan P."/>
            <person name="Shirasu K."/>
        </authorList>
    </citation>
    <scope>NUCLEOTIDE SEQUENCE [LARGE SCALE GENOMIC DNA]</scope>
    <source>
        <strain evidence="2 3">Nara gc5</strain>
    </source>
</reference>
<reference evidence="2 3" key="1">
    <citation type="submission" date="2012-08" db="EMBL/GenBank/DDBJ databases">
        <authorList>
            <person name="Gan P.H.P."/>
            <person name="Ikeda K."/>
            <person name="Irieda H."/>
            <person name="Narusaka M."/>
            <person name="O'Connell R.J."/>
            <person name="Narusaka Y."/>
            <person name="Takano Y."/>
            <person name="Kubo Y."/>
            <person name="Shirasu K."/>
        </authorList>
    </citation>
    <scope>NUCLEOTIDE SEQUENCE [LARGE SCALE GENOMIC DNA]</scope>
    <source>
        <strain evidence="2 3">Nara gc5</strain>
    </source>
</reference>
<dbReference type="EMBL" id="ANPB02000007">
    <property type="protein sequence ID" value="KAF4479048.1"/>
    <property type="molecule type" value="Genomic_DNA"/>
</dbReference>
<dbReference type="GeneID" id="90980202"/>
<dbReference type="Proteomes" id="UP000011096">
    <property type="component" value="Unassembled WGS sequence"/>
</dbReference>
<gene>
    <name evidence="2" type="ORF">CGGC5_v012322</name>
</gene>
<name>A0A7J6IQP9_COLFN</name>
<dbReference type="RefSeq" id="XP_066007915.1">
    <property type="nucleotide sequence ID" value="XM_066152674.1"/>
</dbReference>
<feature type="compositionally biased region" description="Basic and acidic residues" evidence="1">
    <location>
        <begin position="42"/>
        <end position="54"/>
    </location>
</feature>
<feature type="region of interest" description="Disordered" evidence="1">
    <location>
        <begin position="1"/>
        <end position="94"/>
    </location>
</feature>
<comment type="caution">
    <text evidence="2">The sequence shown here is derived from an EMBL/GenBank/DDBJ whole genome shotgun (WGS) entry which is preliminary data.</text>
</comment>
<feature type="compositionally biased region" description="Polar residues" evidence="1">
    <location>
        <begin position="17"/>
        <end position="34"/>
    </location>
</feature>
<sequence>MLIAPFEANVKRRAPSISRQTGPKSATGAESSPQAGRFTRVARRDNQQNSKPREPFNPMARDNPSDRSLRQTVRGFSVSTVCPVRRVQGPTRRD</sequence>
<protein>
    <submittedName>
        <fullName evidence="2">Uncharacterized protein</fullName>
    </submittedName>
</protein>
<evidence type="ECO:0000256" key="1">
    <source>
        <dbReference type="SAM" id="MobiDB-lite"/>
    </source>
</evidence>
<evidence type="ECO:0000313" key="2">
    <source>
        <dbReference type="EMBL" id="KAF4479048.1"/>
    </source>
</evidence>
<organism evidence="2 3">
    <name type="scientific">Colletotrichum fructicola (strain Nara gc5)</name>
    <name type="common">Anthracnose fungus</name>
    <name type="synonym">Colletotrichum gloeosporioides (strain Nara gc5)</name>
    <dbReference type="NCBI Taxonomy" id="1213859"/>
    <lineage>
        <taxon>Eukaryota</taxon>
        <taxon>Fungi</taxon>
        <taxon>Dikarya</taxon>
        <taxon>Ascomycota</taxon>
        <taxon>Pezizomycotina</taxon>
        <taxon>Sordariomycetes</taxon>
        <taxon>Hypocreomycetidae</taxon>
        <taxon>Glomerellales</taxon>
        <taxon>Glomerellaceae</taxon>
        <taxon>Colletotrichum</taxon>
        <taxon>Colletotrichum gloeosporioides species complex</taxon>
    </lineage>
</organism>
<dbReference type="AlphaFoldDB" id="A0A7J6IQP9"/>
<dbReference type="InParanoid" id="A0A7J6IQP9"/>
<proteinExistence type="predicted"/>
<keyword evidence="3" id="KW-1185">Reference proteome</keyword>
<accession>A0A7J6IQP9</accession>